<dbReference type="Proteomes" id="UP000549590">
    <property type="component" value="Unassembled WGS sequence"/>
</dbReference>
<proteinExistence type="predicted"/>
<dbReference type="AlphaFoldDB" id="A0AAP6Y2W6"/>
<name>A0AAP6Y2W6_9GAMM</name>
<dbReference type="EMBL" id="JABBYB010000010">
    <property type="protein sequence ID" value="NMP04238.1"/>
    <property type="molecule type" value="Genomic_DNA"/>
</dbReference>
<dbReference type="SUPFAM" id="SSF53756">
    <property type="entry name" value="UDP-Glycosyltransferase/glycogen phosphorylase"/>
    <property type="match status" value="1"/>
</dbReference>
<organism evidence="1 2">
    <name type="scientific">Pseudoalteromonas arctica</name>
    <dbReference type="NCBI Taxonomy" id="394751"/>
    <lineage>
        <taxon>Bacteria</taxon>
        <taxon>Pseudomonadati</taxon>
        <taxon>Pseudomonadota</taxon>
        <taxon>Gammaproteobacteria</taxon>
        <taxon>Alteromonadales</taxon>
        <taxon>Pseudoalteromonadaceae</taxon>
        <taxon>Pseudoalteromonas</taxon>
    </lineage>
</organism>
<protein>
    <submittedName>
        <fullName evidence="1">Uncharacterized protein</fullName>
    </submittedName>
</protein>
<evidence type="ECO:0000313" key="1">
    <source>
        <dbReference type="EMBL" id="NMP04238.1"/>
    </source>
</evidence>
<evidence type="ECO:0000313" key="2">
    <source>
        <dbReference type="Proteomes" id="UP000549590"/>
    </source>
</evidence>
<reference evidence="1 2" key="1">
    <citation type="submission" date="2020-04" db="EMBL/GenBank/DDBJ databases">
        <title>Genome sequencing and assembly of Pseudoalteromonas arctica.</title>
        <authorList>
            <person name="Cook G.M."/>
        </authorList>
    </citation>
    <scope>NUCLEOTIDE SEQUENCE [LARGE SCALE GENOMIC DNA]</scope>
    <source>
        <strain evidence="1 2">NEC-BIFX-2020_001</strain>
    </source>
</reference>
<sequence length="409" mass="47855">MKKLFDKYKAVKKQLAYDHKGYPIENIVSLELISLIYKREKFNIRRSLVYFFAVRKIKIPTQKETLFSIGDYNRKDYYELLRHVMTSYQNESELVDLSNSKRSLTFSLSNIFSAFKIVFFRKLELNFLSKITLAASITHNLNNIDFLEKQTPTNIKLFCAFCSNLNEEAVLNYFFQKNNIPTYSLQHGLWFIYDIPPIDAIAYENVVADKLLCWGEYTRDEFIKYGMDERRLVVAGYPKKTTPLILPKKSHKKLRVLVLLARSQFDENNLNLISLLSQSTLNIEFEFKLHPALIVEKYSDQLKFESFNFAPTGTVQELLNLNRYDCSISYNSTAYYDSYINNCICLRYQDADADNAISVLDDSFTSVSEFESKINLVLTAQSDEKVWTEIEKNLTYILGYRINNYESFS</sequence>
<dbReference type="RefSeq" id="WP_169044962.1">
    <property type="nucleotide sequence ID" value="NZ_JABBYB010000010.1"/>
</dbReference>
<comment type="caution">
    <text evidence="1">The sequence shown here is derived from an EMBL/GenBank/DDBJ whole genome shotgun (WGS) entry which is preliminary data.</text>
</comment>
<gene>
    <name evidence="1" type="ORF">HHE94_16150</name>
</gene>
<accession>A0AAP6Y2W6</accession>